<name>A0A1R3KQ47_9ROSI</name>
<comment type="caution">
    <text evidence="2">The sequence shown here is derived from an EMBL/GenBank/DDBJ whole genome shotgun (WGS) entry which is preliminary data.</text>
</comment>
<dbReference type="AlphaFoldDB" id="A0A1R3KQ47"/>
<dbReference type="Proteomes" id="UP000187203">
    <property type="component" value="Unassembled WGS sequence"/>
</dbReference>
<reference evidence="3" key="1">
    <citation type="submission" date="2013-09" db="EMBL/GenBank/DDBJ databases">
        <title>Corchorus olitorius genome sequencing.</title>
        <authorList>
            <person name="Alam M."/>
            <person name="Haque M.S."/>
            <person name="Islam M.S."/>
            <person name="Emdad E.M."/>
            <person name="Islam M.M."/>
            <person name="Ahmed B."/>
            <person name="Halim A."/>
            <person name="Hossen Q.M.M."/>
            <person name="Hossain M.Z."/>
            <person name="Ahmed R."/>
            <person name="Khan M.M."/>
            <person name="Islam R."/>
            <person name="Rashid M.M."/>
            <person name="Khan S.A."/>
            <person name="Rahman M.S."/>
            <person name="Alam M."/>
            <person name="Yahiya A.S."/>
            <person name="Khan M.S."/>
            <person name="Azam M.S."/>
            <person name="Haque T."/>
            <person name="Lashkar M.Z.H."/>
            <person name="Akhand A.I."/>
            <person name="Morshed G."/>
            <person name="Roy S."/>
            <person name="Uddin K.S."/>
            <person name="Rabeya T."/>
            <person name="Hossain A.S."/>
            <person name="Chowdhury A."/>
            <person name="Snigdha A.R."/>
            <person name="Mortoza M.S."/>
            <person name="Matin S.A."/>
            <person name="Hoque S.M.E."/>
            <person name="Islam M.K."/>
            <person name="Roy D.K."/>
            <person name="Haider R."/>
            <person name="Moosa M.M."/>
            <person name="Elias S.M."/>
            <person name="Hasan A.M."/>
            <person name="Jahan S."/>
            <person name="Shafiuddin M."/>
            <person name="Mahmood N."/>
            <person name="Shommy N.S."/>
        </authorList>
    </citation>
    <scope>NUCLEOTIDE SEQUENCE [LARGE SCALE GENOMIC DNA]</scope>
    <source>
        <strain evidence="3">cv. O-4</strain>
    </source>
</reference>
<organism evidence="2 3">
    <name type="scientific">Corchorus olitorius</name>
    <dbReference type="NCBI Taxonomy" id="93759"/>
    <lineage>
        <taxon>Eukaryota</taxon>
        <taxon>Viridiplantae</taxon>
        <taxon>Streptophyta</taxon>
        <taxon>Embryophyta</taxon>
        <taxon>Tracheophyta</taxon>
        <taxon>Spermatophyta</taxon>
        <taxon>Magnoliopsida</taxon>
        <taxon>eudicotyledons</taxon>
        <taxon>Gunneridae</taxon>
        <taxon>Pentapetalae</taxon>
        <taxon>rosids</taxon>
        <taxon>malvids</taxon>
        <taxon>Malvales</taxon>
        <taxon>Malvaceae</taxon>
        <taxon>Grewioideae</taxon>
        <taxon>Apeibeae</taxon>
        <taxon>Corchorus</taxon>
    </lineage>
</organism>
<evidence type="ECO:0000313" key="3">
    <source>
        <dbReference type="Proteomes" id="UP000187203"/>
    </source>
</evidence>
<evidence type="ECO:0000313" key="2">
    <source>
        <dbReference type="EMBL" id="OMP09213.1"/>
    </source>
</evidence>
<feature type="region of interest" description="Disordered" evidence="1">
    <location>
        <begin position="1"/>
        <end position="41"/>
    </location>
</feature>
<gene>
    <name evidence="2" type="ORF">COLO4_05695</name>
</gene>
<evidence type="ECO:0000256" key="1">
    <source>
        <dbReference type="SAM" id="MobiDB-lite"/>
    </source>
</evidence>
<keyword evidence="3" id="KW-1185">Reference proteome</keyword>
<dbReference type="EMBL" id="AWUE01012428">
    <property type="protein sequence ID" value="OMP09213.1"/>
    <property type="molecule type" value="Genomic_DNA"/>
</dbReference>
<protein>
    <submittedName>
        <fullName evidence="2">Cucumisin</fullName>
    </submittedName>
</protein>
<proteinExistence type="predicted"/>
<sequence length="94" mass="10499">MGTQKRKHNWGNEVETTVKNRKRRQRTKRDMDNPWGNGKWEQSGFGKKCVVGVGWSDNGLFLSLEDANVASEVASGAIRRALWSPLEAASIEAP</sequence>
<accession>A0A1R3KQ47</accession>